<name>A0A4Y8VMD7_9PSED</name>
<dbReference type="OrthoDB" id="9157057at2"/>
<protein>
    <recommendedName>
        <fullName evidence="3">Immunity protein 50</fullName>
    </recommendedName>
</protein>
<evidence type="ECO:0000313" key="2">
    <source>
        <dbReference type="Proteomes" id="UP000297555"/>
    </source>
</evidence>
<evidence type="ECO:0008006" key="3">
    <source>
        <dbReference type="Google" id="ProtNLM"/>
    </source>
</evidence>
<organism evidence="1 2">
    <name type="scientific">Pseudomonas kribbensis</name>
    <dbReference type="NCBI Taxonomy" id="1628086"/>
    <lineage>
        <taxon>Bacteria</taxon>
        <taxon>Pseudomonadati</taxon>
        <taxon>Pseudomonadota</taxon>
        <taxon>Gammaproteobacteria</taxon>
        <taxon>Pseudomonadales</taxon>
        <taxon>Pseudomonadaceae</taxon>
        <taxon>Pseudomonas</taxon>
    </lineage>
</organism>
<reference evidence="1 2" key="1">
    <citation type="submission" date="2019-03" db="EMBL/GenBank/DDBJ databases">
        <title>Draft genome sequence of humic substances-degrading Pseudomonas kribbensis CHA-19 from forest soil.</title>
        <authorList>
            <person name="Kim D."/>
        </authorList>
    </citation>
    <scope>NUCLEOTIDE SEQUENCE [LARGE SCALE GENOMIC DNA]</scope>
    <source>
        <strain evidence="1 2">CHA-19</strain>
    </source>
</reference>
<accession>A0A4Y8VMD7</accession>
<dbReference type="InterPro" id="IPR028957">
    <property type="entry name" value="Imm50"/>
</dbReference>
<dbReference type="Pfam" id="PF15594">
    <property type="entry name" value="Imm50"/>
    <property type="match status" value="1"/>
</dbReference>
<dbReference type="AlphaFoldDB" id="A0A4Y8VMD7"/>
<sequence>MQYWNDLEGSTFFSMVFSNRIEIGEIKLFSIDIDINQSLVTMAFDIREVPDKPPRKWQSAQYNACRIGITCSEVENITIKNLPTTTPLKLTILENGLRFKVTAISENSAIEFTTSFLSLRDPTVYLTQNPF</sequence>
<comment type="caution">
    <text evidence="1">The sequence shown here is derived from an EMBL/GenBank/DDBJ whole genome shotgun (WGS) entry which is preliminary data.</text>
</comment>
<gene>
    <name evidence="1" type="ORF">E4J90_08345</name>
</gene>
<proteinExistence type="predicted"/>
<dbReference type="Proteomes" id="UP000297555">
    <property type="component" value="Unassembled WGS sequence"/>
</dbReference>
<evidence type="ECO:0000313" key="1">
    <source>
        <dbReference type="EMBL" id="TFH81587.1"/>
    </source>
</evidence>
<dbReference type="RefSeq" id="WP_134825984.1">
    <property type="nucleotide sequence ID" value="NZ_SPDQ01000011.1"/>
</dbReference>
<dbReference type="EMBL" id="SPDQ01000011">
    <property type="protein sequence ID" value="TFH81587.1"/>
    <property type="molecule type" value="Genomic_DNA"/>
</dbReference>